<protein>
    <submittedName>
        <fullName evidence="2">Uncharacterized protein</fullName>
    </submittedName>
</protein>
<accession>A0A3M7PH44</accession>
<dbReference type="Proteomes" id="UP000276133">
    <property type="component" value="Unassembled WGS sequence"/>
</dbReference>
<keyword evidence="1" id="KW-0812">Transmembrane</keyword>
<proteinExistence type="predicted"/>
<dbReference type="EMBL" id="REGN01010846">
    <property type="protein sequence ID" value="RMZ98323.1"/>
    <property type="molecule type" value="Genomic_DNA"/>
</dbReference>
<keyword evidence="3" id="KW-1185">Reference proteome</keyword>
<gene>
    <name evidence="2" type="ORF">BpHYR1_047635</name>
</gene>
<evidence type="ECO:0000313" key="3">
    <source>
        <dbReference type="Proteomes" id="UP000276133"/>
    </source>
</evidence>
<reference evidence="2 3" key="1">
    <citation type="journal article" date="2018" name="Sci. Rep.">
        <title>Genomic signatures of local adaptation to the degree of environmental predictability in rotifers.</title>
        <authorList>
            <person name="Franch-Gras L."/>
            <person name="Hahn C."/>
            <person name="Garcia-Roger E.M."/>
            <person name="Carmona M.J."/>
            <person name="Serra M."/>
            <person name="Gomez A."/>
        </authorList>
    </citation>
    <scope>NUCLEOTIDE SEQUENCE [LARGE SCALE GENOMIC DNA]</scope>
    <source>
        <strain evidence="2">HYR1</strain>
    </source>
</reference>
<dbReference type="AlphaFoldDB" id="A0A3M7PH44"/>
<evidence type="ECO:0000313" key="2">
    <source>
        <dbReference type="EMBL" id="RMZ98323.1"/>
    </source>
</evidence>
<sequence length="91" mass="10744">MIISSLVVIGEYNKIRIKYLEVKFYLKNYHLFITLKTIFLAVNFVLNFDKKAMTLINGKKDKIRAFQHFFKVINVFYVVINVVLNGTTMTF</sequence>
<comment type="caution">
    <text evidence="2">The sequence shown here is derived from an EMBL/GenBank/DDBJ whole genome shotgun (WGS) entry which is preliminary data.</text>
</comment>
<name>A0A3M7PH44_BRAPC</name>
<organism evidence="2 3">
    <name type="scientific">Brachionus plicatilis</name>
    <name type="common">Marine rotifer</name>
    <name type="synonym">Brachionus muelleri</name>
    <dbReference type="NCBI Taxonomy" id="10195"/>
    <lineage>
        <taxon>Eukaryota</taxon>
        <taxon>Metazoa</taxon>
        <taxon>Spiralia</taxon>
        <taxon>Gnathifera</taxon>
        <taxon>Rotifera</taxon>
        <taxon>Eurotatoria</taxon>
        <taxon>Monogononta</taxon>
        <taxon>Pseudotrocha</taxon>
        <taxon>Ploima</taxon>
        <taxon>Brachionidae</taxon>
        <taxon>Brachionus</taxon>
    </lineage>
</organism>
<feature type="transmembrane region" description="Helical" evidence="1">
    <location>
        <begin position="29"/>
        <end position="48"/>
    </location>
</feature>
<keyword evidence="1" id="KW-0472">Membrane</keyword>
<evidence type="ECO:0000256" key="1">
    <source>
        <dbReference type="SAM" id="Phobius"/>
    </source>
</evidence>
<keyword evidence="1" id="KW-1133">Transmembrane helix</keyword>
<feature type="transmembrane region" description="Helical" evidence="1">
    <location>
        <begin position="69"/>
        <end position="88"/>
    </location>
</feature>